<dbReference type="EMBL" id="JAEPIV010000012">
    <property type="protein sequence ID" value="MBK4721131.1"/>
    <property type="molecule type" value="Genomic_DNA"/>
</dbReference>
<accession>A0ABS1I224</accession>
<organism evidence="1 2">
    <name type="scientific">Azospirillum aestuarii</name>
    <dbReference type="NCBI Taxonomy" id="2802052"/>
    <lineage>
        <taxon>Bacteria</taxon>
        <taxon>Pseudomonadati</taxon>
        <taxon>Pseudomonadota</taxon>
        <taxon>Alphaproteobacteria</taxon>
        <taxon>Rhodospirillales</taxon>
        <taxon>Azospirillaceae</taxon>
        <taxon>Azospirillum</taxon>
    </lineage>
</organism>
<sequence length="127" mass="13537">MPHADQPHGHADHGSALAFLMTRAKAMDARSLYICGSPSRPRVGFRSGSGVVYEPLSAGLAGRLVDRFAVDGHGLSHGLLVWSGRHYRWFAMPMPEGADGYAPLIAVHRPAICPGPGERAMPRVIAG</sequence>
<name>A0ABS1I224_9PROT</name>
<evidence type="ECO:0000313" key="1">
    <source>
        <dbReference type="EMBL" id="MBK4721131.1"/>
    </source>
</evidence>
<protein>
    <submittedName>
        <fullName evidence="1">Uncharacterized protein</fullName>
    </submittedName>
</protein>
<proteinExistence type="predicted"/>
<evidence type="ECO:0000313" key="2">
    <source>
        <dbReference type="Proteomes" id="UP000654452"/>
    </source>
</evidence>
<comment type="caution">
    <text evidence="1">The sequence shown here is derived from an EMBL/GenBank/DDBJ whole genome shotgun (WGS) entry which is preliminary data.</text>
</comment>
<gene>
    <name evidence="1" type="ORF">JJL56_19890</name>
</gene>
<keyword evidence="2" id="KW-1185">Reference proteome</keyword>
<dbReference type="RefSeq" id="WP_200486055.1">
    <property type="nucleotide sequence ID" value="NZ_JAEPIV010000012.1"/>
</dbReference>
<dbReference type="Proteomes" id="UP000654452">
    <property type="component" value="Unassembled WGS sequence"/>
</dbReference>
<reference evidence="1 2" key="1">
    <citation type="submission" date="2021-01" db="EMBL/GenBank/DDBJ databases">
        <title>Azospirillum sp. YIM DDC1 draft genome.</title>
        <authorList>
            <person name="Wang Y.-X."/>
        </authorList>
    </citation>
    <scope>NUCLEOTIDE SEQUENCE [LARGE SCALE GENOMIC DNA]</scope>
    <source>
        <strain evidence="1 2">YIM DDC1</strain>
    </source>
</reference>